<proteinExistence type="predicted"/>
<sequence length="40" mass="4329">MKKPLLALCFFPATGWAVTIRIAASSIVENAMLAVDVSHR</sequence>
<organism evidence="1 2">
    <name type="scientific">Brytella acorum</name>
    <dbReference type="NCBI Taxonomy" id="2959299"/>
    <lineage>
        <taxon>Bacteria</taxon>
        <taxon>Pseudomonadati</taxon>
        <taxon>Pseudomonadota</taxon>
        <taxon>Alphaproteobacteria</taxon>
        <taxon>Acetobacterales</taxon>
        <taxon>Acetobacteraceae</taxon>
        <taxon>Brytella</taxon>
    </lineage>
</organism>
<evidence type="ECO:0000313" key="2">
    <source>
        <dbReference type="Proteomes" id="UP001176960"/>
    </source>
</evidence>
<dbReference type="Proteomes" id="UP001176960">
    <property type="component" value="Unassembled WGS sequence"/>
</dbReference>
<dbReference type="EMBL" id="CATKSH010000004">
    <property type="protein sequence ID" value="CAI9120155.1"/>
    <property type="molecule type" value="Genomic_DNA"/>
</dbReference>
<accession>A0AA35XXC9</accession>
<evidence type="ECO:0000313" key="1">
    <source>
        <dbReference type="EMBL" id="CAI9120155.1"/>
    </source>
</evidence>
<gene>
    <name evidence="1" type="ORF">LMG32879_000984</name>
</gene>
<comment type="caution">
    <text evidence="1">The sequence shown here is derived from an EMBL/GenBank/DDBJ whole genome shotgun (WGS) entry which is preliminary data.</text>
</comment>
<name>A0AA35XXC9_9PROT</name>
<reference evidence="1" key="1">
    <citation type="submission" date="2023-03" db="EMBL/GenBank/DDBJ databases">
        <authorList>
            <person name="Cleenwerck I."/>
        </authorList>
    </citation>
    <scope>NUCLEOTIDE SEQUENCE</scope>
    <source>
        <strain evidence="1">LMG 32879</strain>
    </source>
</reference>
<protein>
    <submittedName>
        <fullName evidence="1">Uncharacterized protein</fullName>
    </submittedName>
</protein>
<dbReference type="AlphaFoldDB" id="A0AA35XXC9"/>
<keyword evidence="2" id="KW-1185">Reference proteome</keyword>
<dbReference type="RefSeq" id="WP_289841946.1">
    <property type="nucleotide sequence ID" value="NZ_CATKSH010000004.1"/>
</dbReference>